<sequence>MVVGVTNVGNHHTAANFTAPTGVYAMYVKTNNLEKSIGTINFSGLYVTSKYLDSGSYLLHFTYNKSANLTVTRWYYRSGWYSSVLEVSSGSSFQFDTFVCSTRTGEGGAYCAFDAKSQDNPTETAYFSASGTSPGSDSANAYNIPAVALELPTTLETDASSSGLVQTNLPAEVSDSKMVQSITLQYGTQKGIYANSQEMKSQDRFYASQIPNLKSRTYYYRLAITDPAGQITYTPEQTFQSGNKYLRFFNDFFGNAWSWVKGKFRK</sequence>
<protein>
    <submittedName>
        <fullName evidence="1">Uncharacterized protein</fullName>
    </submittedName>
</protein>
<organism evidence="1 2">
    <name type="scientific">Berkelbacteria bacterium GW2011_GWB1_38_5</name>
    <dbReference type="NCBI Taxonomy" id="1618336"/>
    <lineage>
        <taxon>Bacteria</taxon>
        <taxon>Candidatus Berkelbacteria</taxon>
    </lineage>
</organism>
<name>A0A0G0KBN5_9BACT</name>
<accession>A0A0G0KBN5</accession>
<proteinExistence type="predicted"/>
<dbReference type="EMBL" id="LBUX01000039">
    <property type="protein sequence ID" value="KKQ72900.1"/>
    <property type="molecule type" value="Genomic_DNA"/>
</dbReference>
<evidence type="ECO:0000313" key="1">
    <source>
        <dbReference type="EMBL" id="KKQ72900.1"/>
    </source>
</evidence>
<gene>
    <name evidence="1" type="ORF">US94_C0039G0007</name>
</gene>
<reference evidence="1 2" key="1">
    <citation type="journal article" date="2015" name="Nature">
        <title>rRNA introns, odd ribosomes, and small enigmatic genomes across a large radiation of phyla.</title>
        <authorList>
            <person name="Brown C.T."/>
            <person name="Hug L.A."/>
            <person name="Thomas B.C."/>
            <person name="Sharon I."/>
            <person name="Castelle C.J."/>
            <person name="Singh A."/>
            <person name="Wilkins M.J."/>
            <person name="Williams K.H."/>
            <person name="Banfield J.F."/>
        </authorList>
    </citation>
    <scope>NUCLEOTIDE SEQUENCE [LARGE SCALE GENOMIC DNA]</scope>
</reference>
<evidence type="ECO:0000313" key="2">
    <source>
        <dbReference type="Proteomes" id="UP000034498"/>
    </source>
</evidence>
<dbReference type="STRING" id="1618336.US94_C0039G0007"/>
<dbReference type="Proteomes" id="UP000034498">
    <property type="component" value="Unassembled WGS sequence"/>
</dbReference>
<comment type="caution">
    <text evidence="1">The sequence shown here is derived from an EMBL/GenBank/DDBJ whole genome shotgun (WGS) entry which is preliminary data.</text>
</comment>
<dbReference type="AlphaFoldDB" id="A0A0G0KBN5"/>